<keyword evidence="2" id="KW-0238">DNA-binding</keyword>
<dbReference type="CDD" id="cd00090">
    <property type="entry name" value="HTH_ARSR"/>
    <property type="match status" value="1"/>
</dbReference>
<dbReference type="GO" id="GO:0003677">
    <property type="term" value="F:DNA binding"/>
    <property type="evidence" value="ECO:0007669"/>
    <property type="project" value="UniProtKB-KW"/>
</dbReference>
<dbReference type="SUPFAM" id="SSF46785">
    <property type="entry name" value="Winged helix' DNA-binding domain"/>
    <property type="match status" value="1"/>
</dbReference>
<evidence type="ECO:0000256" key="1">
    <source>
        <dbReference type="ARBA" id="ARBA00023015"/>
    </source>
</evidence>
<organism evidence="5 6">
    <name type="scientific">Erythrobacter mangrovi</name>
    <dbReference type="NCBI Taxonomy" id="2739433"/>
    <lineage>
        <taxon>Bacteria</taxon>
        <taxon>Pseudomonadati</taxon>
        <taxon>Pseudomonadota</taxon>
        <taxon>Alphaproteobacteria</taxon>
        <taxon>Sphingomonadales</taxon>
        <taxon>Erythrobacteraceae</taxon>
        <taxon>Erythrobacter/Porphyrobacter group</taxon>
        <taxon>Erythrobacter</taxon>
    </lineage>
</organism>
<dbReference type="InterPro" id="IPR011991">
    <property type="entry name" value="ArsR-like_HTH"/>
</dbReference>
<dbReference type="PANTHER" id="PTHR33154">
    <property type="entry name" value="TRANSCRIPTIONAL REGULATOR, ARSR FAMILY"/>
    <property type="match status" value="1"/>
</dbReference>
<reference evidence="5 6" key="1">
    <citation type="submission" date="2020-05" db="EMBL/GenBank/DDBJ databases">
        <title>Erythrobacter mangrovi sp. nov., isolated from rhizosphere soil of mangrove plant (Kandelia candel).</title>
        <authorList>
            <person name="Ye Y.H."/>
        </authorList>
    </citation>
    <scope>NUCLEOTIDE SEQUENCE [LARGE SCALE GENOMIC DNA]</scope>
    <source>
        <strain evidence="5 6">EB310</strain>
    </source>
</reference>
<dbReference type="GO" id="GO:0003700">
    <property type="term" value="F:DNA-binding transcription factor activity"/>
    <property type="evidence" value="ECO:0007669"/>
    <property type="project" value="InterPro"/>
</dbReference>
<feature type="domain" description="HTH arsR-type" evidence="4">
    <location>
        <begin position="4"/>
        <end position="109"/>
    </location>
</feature>
<evidence type="ECO:0000256" key="3">
    <source>
        <dbReference type="ARBA" id="ARBA00023163"/>
    </source>
</evidence>
<name>A0A7D4BTH2_9SPHN</name>
<dbReference type="InterPro" id="IPR051081">
    <property type="entry name" value="HTH_MetalResp_TranReg"/>
</dbReference>
<protein>
    <submittedName>
        <fullName evidence="5">Helix-turn-helix transcriptional regulator</fullName>
    </submittedName>
</protein>
<dbReference type="InterPro" id="IPR001845">
    <property type="entry name" value="HTH_ArsR_DNA-bd_dom"/>
</dbReference>
<dbReference type="Proteomes" id="UP000504693">
    <property type="component" value="Chromosome"/>
</dbReference>
<evidence type="ECO:0000313" key="5">
    <source>
        <dbReference type="EMBL" id="QKG70627.1"/>
    </source>
</evidence>
<dbReference type="SMART" id="SM00418">
    <property type="entry name" value="HTH_ARSR"/>
    <property type="match status" value="1"/>
</dbReference>
<dbReference type="Gene3D" id="1.10.10.10">
    <property type="entry name" value="Winged helix-like DNA-binding domain superfamily/Winged helix DNA-binding domain"/>
    <property type="match status" value="1"/>
</dbReference>
<dbReference type="KEGG" id="emv:HQR01_04155"/>
<keyword evidence="6" id="KW-1185">Reference proteome</keyword>
<dbReference type="PANTHER" id="PTHR33154:SF33">
    <property type="entry name" value="TRANSCRIPTIONAL REPRESSOR SDPR"/>
    <property type="match status" value="1"/>
</dbReference>
<gene>
    <name evidence="5" type="ORF">HQR01_04155</name>
</gene>
<keyword evidence="1" id="KW-0805">Transcription regulation</keyword>
<dbReference type="AlphaFoldDB" id="A0A7D4BTH2"/>
<dbReference type="InterPro" id="IPR036388">
    <property type="entry name" value="WH-like_DNA-bd_sf"/>
</dbReference>
<accession>A0A7D4BTH2</accession>
<keyword evidence="3" id="KW-0804">Transcription</keyword>
<evidence type="ECO:0000259" key="4">
    <source>
        <dbReference type="PROSITE" id="PS50987"/>
    </source>
</evidence>
<proteinExistence type="predicted"/>
<sequence length="109" mass="12294">MSRAGTEFREGEDEIFKALASPSRRQLLAWLKDPQSHFPPQREGDLEGDGVCALHIAEKWQVTPATASRHLKLLESTGLVTCVRKRGWCYYRRNEPVLRAFAGALAQTL</sequence>
<dbReference type="InterPro" id="IPR036390">
    <property type="entry name" value="WH_DNA-bd_sf"/>
</dbReference>
<dbReference type="EMBL" id="CP053921">
    <property type="protein sequence ID" value="QKG70627.1"/>
    <property type="molecule type" value="Genomic_DNA"/>
</dbReference>
<evidence type="ECO:0000313" key="6">
    <source>
        <dbReference type="Proteomes" id="UP000504693"/>
    </source>
</evidence>
<evidence type="ECO:0000256" key="2">
    <source>
        <dbReference type="ARBA" id="ARBA00023125"/>
    </source>
</evidence>
<dbReference type="PROSITE" id="PS50987">
    <property type="entry name" value="HTH_ARSR_2"/>
    <property type="match status" value="1"/>
</dbReference>